<reference evidence="3 4" key="1">
    <citation type="submission" date="2014-04" db="EMBL/GenBank/DDBJ databases">
        <authorList>
            <consortium name="DOE Joint Genome Institute"/>
            <person name="Kuo A."/>
            <person name="Zuccaro A."/>
            <person name="Kohler A."/>
            <person name="Nagy L.G."/>
            <person name="Floudas D."/>
            <person name="Copeland A."/>
            <person name="Barry K.W."/>
            <person name="Cichocki N."/>
            <person name="Veneault-Fourrey C."/>
            <person name="LaButti K."/>
            <person name="Lindquist E.A."/>
            <person name="Lipzen A."/>
            <person name="Lundell T."/>
            <person name="Morin E."/>
            <person name="Murat C."/>
            <person name="Sun H."/>
            <person name="Tunlid A."/>
            <person name="Henrissat B."/>
            <person name="Grigoriev I.V."/>
            <person name="Hibbett D.S."/>
            <person name="Martin F."/>
            <person name="Nordberg H.P."/>
            <person name="Cantor M.N."/>
            <person name="Hua S.X."/>
        </authorList>
    </citation>
    <scope>NUCLEOTIDE SEQUENCE [LARGE SCALE GENOMIC DNA]</scope>
    <source>
        <strain evidence="3 4">MAFF 305830</strain>
    </source>
</reference>
<dbReference type="InterPro" id="IPR053976">
    <property type="entry name" value="PFF1_TM"/>
</dbReference>
<feature type="transmembrane region" description="Helical" evidence="1">
    <location>
        <begin position="130"/>
        <end position="148"/>
    </location>
</feature>
<feature type="transmembrane region" description="Helical" evidence="1">
    <location>
        <begin position="235"/>
        <end position="254"/>
    </location>
</feature>
<dbReference type="Proteomes" id="UP000054097">
    <property type="component" value="Unassembled WGS sequence"/>
</dbReference>
<keyword evidence="4" id="KW-1185">Reference proteome</keyword>
<evidence type="ECO:0000313" key="4">
    <source>
        <dbReference type="Proteomes" id="UP000054097"/>
    </source>
</evidence>
<evidence type="ECO:0000256" key="1">
    <source>
        <dbReference type="SAM" id="Phobius"/>
    </source>
</evidence>
<evidence type="ECO:0000259" key="2">
    <source>
        <dbReference type="Pfam" id="PF22251"/>
    </source>
</evidence>
<keyword evidence="1" id="KW-1133">Transmembrane helix</keyword>
<feature type="transmembrane region" description="Helical" evidence="1">
    <location>
        <begin position="203"/>
        <end position="223"/>
    </location>
</feature>
<feature type="transmembrane region" description="Helical" evidence="1">
    <location>
        <begin position="72"/>
        <end position="95"/>
    </location>
</feature>
<keyword evidence="1" id="KW-0812">Transmembrane</keyword>
<feature type="domain" description="Vacuolar membrane protease transmembrane" evidence="2">
    <location>
        <begin position="37"/>
        <end position="150"/>
    </location>
</feature>
<proteinExistence type="predicted"/>
<protein>
    <recommendedName>
        <fullName evidence="2">Vacuolar membrane protease transmembrane domain-containing protein</fullName>
    </recommendedName>
</protein>
<evidence type="ECO:0000313" key="3">
    <source>
        <dbReference type="EMBL" id="KIM34487.1"/>
    </source>
</evidence>
<dbReference type="AlphaFoldDB" id="A0A0C2Y057"/>
<dbReference type="EMBL" id="KN824277">
    <property type="protein sequence ID" value="KIM34487.1"/>
    <property type="molecule type" value="Genomic_DNA"/>
</dbReference>
<organism evidence="3 4">
    <name type="scientific">Serendipita vermifera MAFF 305830</name>
    <dbReference type="NCBI Taxonomy" id="933852"/>
    <lineage>
        <taxon>Eukaryota</taxon>
        <taxon>Fungi</taxon>
        <taxon>Dikarya</taxon>
        <taxon>Basidiomycota</taxon>
        <taxon>Agaricomycotina</taxon>
        <taxon>Agaricomycetes</taxon>
        <taxon>Sebacinales</taxon>
        <taxon>Serendipitaceae</taxon>
        <taxon>Serendipita</taxon>
    </lineage>
</organism>
<feature type="transmembrane region" description="Helical" evidence="1">
    <location>
        <begin position="6"/>
        <end position="24"/>
    </location>
</feature>
<reference evidence="4" key="2">
    <citation type="submission" date="2015-01" db="EMBL/GenBank/DDBJ databases">
        <title>Evolutionary Origins and Diversification of the Mycorrhizal Mutualists.</title>
        <authorList>
            <consortium name="DOE Joint Genome Institute"/>
            <consortium name="Mycorrhizal Genomics Consortium"/>
            <person name="Kohler A."/>
            <person name="Kuo A."/>
            <person name="Nagy L.G."/>
            <person name="Floudas D."/>
            <person name="Copeland A."/>
            <person name="Barry K.W."/>
            <person name="Cichocki N."/>
            <person name="Veneault-Fourrey C."/>
            <person name="LaButti K."/>
            <person name="Lindquist E.A."/>
            <person name="Lipzen A."/>
            <person name="Lundell T."/>
            <person name="Morin E."/>
            <person name="Murat C."/>
            <person name="Riley R."/>
            <person name="Ohm R."/>
            <person name="Sun H."/>
            <person name="Tunlid A."/>
            <person name="Henrissat B."/>
            <person name="Grigoriev I.V."/>
            <person name="Hibbett D.S."/>
            <person name="Martin F."/>
        </authorList>
    </citation>
    <scope>NUCLEOTIDE SEQUENCE [LARGE SCALE GENOMIC DNA]</scope>
    <source>
        <strain evidence="4">MAFF 305830</strain>
    </source>
</reference>
<dbReference type="Pfam" id="PF22251">
    <property type="entry name" value="PFF1_TM"/>
    <property type="match status" value="1"/>
</dbReference>
<accession>A0A0C2Y057</accession>
<feature type="transmembrane region" description="Helical" evidence="1">
    <location>
        <begin position="104"/>
        <end position="124"/>
    </location>
</feature>
<keyword evidence="1" id="KW-0472">Membrane</keyword>
<sequence length="479" mass="53323">MVPSDIALLIAGPILVSLLVFEANRENKVQYARRGLFRFPLALGLAIAACLGTSLLYSKVNPYVIYSYPNAVLFSLVALGFVVLFIVLAGAAWLLPTPHQTTTVLIESLIMWWIIIIIDIKGLLERRAFFFTPFLYVSTLISIVAMLLRTSRPEVHTLPGAIRLPESNGTTESSDDHVSIFARGRTRIVDMVKGWDLDLRKGVIIGTTLGTQLGLFIVLMVMKDSYFQYQQPREIMLVDAASALFLVLPLAIFMHKMHWSIPILFSLVFIGTFFFSLFIFPFTPYSPAYLEFSQIVSLDNGTNVVQVAGPRGYTENDIVPHFPSFNNSKDLHKCAESPSGLAGQPESSFCTWHGLPTPEPPIDLLTVIQYRLLGPAVTVKVTYSLECKGYGLEFGGSPQPRWEGVSRAEEVNGRVTETFKVWFSDKVPKYTARVSCVWYGLEKKHVPAYTEANLFSPSWASIGGDGEGLVTAERYIDIE</sequence>
<gene>
    <name evidence="3" type="ORF">M408DRAFT_19387</name>
</gene>
<name>A0A0C2Y057_SERVB</name>
<dbReference type="HOGENOM" id="CLU_570067_0_0_1"/>
<feature type="transmembrane region" description="Helical" evidence="1">
    <location>
        <begin position="36"/>
        <end position="57"/>
    </location>
</feature>
<dbReference type="OrthoDB" id="3142327at2759"/>
<feature type="transmembrane region" description="Helical" evidence="1">
    <location>
        <begin position="261"/>
        <end position="282"/>
    </location>
</feature>